<dbReference type="EMBL" id="DVHF01000005">
    <property type="protein sequence ID" value="HIR56111.1"/>
    <property type="molecule type" value="Genomic_DNA"/>
</dbReference>
<protein>
    <recommendedName>
        <fullName evidence="3">RNA polymerase sigma-70 region 4 domain-containing protein</fullName>
    </recommendedName>
</protein>
<dbReference type="AlphaFoldDB" id="A0A9D1DNL6"/>
<comment type="caution">
    <text evidence="1">The sequence shown here is derived from an EMBL/GenBank/DDBJ whole genome shotgun (WGS) entry which is preliminary data.</text>
</comment>
<dbReference type="SUPFAM" id="SSF88659">
    <property type="entry name" value="Sigma3 and sigma4 domains of RNA polymerase sigma factors"/>
    <property type="match status" value="1"/>
</dbReference>
<evidence type="ECO:0008006" key="3">
    <source>
        <dbReference type="Google" id="ProtNLM"/>
    </source>
</evidence>
<evidence type="ECO:0000313" key="2">
    <source>
        <dbReference type="Proteomes" id="UP000886785"/>
    </source>
</evidence>
<evidence type="ECO:0000313" key="1">
    <source>
        <dbReference type="EMBL" id="HIR56111.1"/>
    </source>
</evidence>
<gene>
    <name evidence="1" type="ORF">IAA54_00415</name>
</gene>
<dbReference type="InterPro" id="IPR013324">
    <property type="entry name" value="RNA_pol_sigma_r3/r4-like"/>
</dbReference>
<reference evidence="1" key="2">
    <citation type="journal article" date="2021" name="PeerJ">
        <title>Extensive microbial diversity within the chicken gut microbiome revealed by metagenomics and culture.</title>
        <authorList>
            <person name="Gilroy R."/>
            <person name="Ravi A."/>
            <person name="Getino M."/>
            <person name="Pursley I."/>
            <person name="Horton D.L."/>
            <person name="Alikhan N.F."/>
            <person name="Baker D."/>
            <person name="Gharbi K."/>
            <person name="Hall N."/>
            <person name="Watson M."/>
            <person name="Adriaenssens E.M."/>
            <person name="Foster-Nyarko E."/>
            <person name="Jarju S."/>
            <person name="Secka A."/>
            <person name="Antonio M."/>
            <person name="Oren A."/>
            <person name="Chaudhuri R.R."/>
            <person name="La Ragione R."/>
            <person name="Hildebrand F."/>
            <person name="Pallen M.J."/>
        </authorList>
    </citation>
    <scope>NUCLEOTIDE SEQUENCE</scope>
    <source>
        <strain evidence="1">ChiSjej1B19-7085</strain>
    </source>
</reference>
<accession>A0A9D1DNL6</accession>
<reference evidence="1" key="1">
    <citation type="submission" date="2020-10" db="EMBL/GenBank/DDBJ databases">
        <authorList>
            <person name="Gilroy R."/>
        </authorList>
    </citation>
    <scope>NUCLEOTIDE SEQUENCE</scope>
    <source>
        <strain evidence="1">ChiSjej1B19-7085</strain>
    </source>
</reference>
<sequence>MEDIPYSVLKEDERTFRIMTLRDQYGNTFQSIGKEYGISVARVVQIYHRTKIRQARLYINHISIVLGYEDTSKIRKVYEQAYNWYQEREYACAYLEKQYKDILDEYRCGEPGMPQWFMKSMPPLRSELGKKAIARLIEMRENKKMSFAAIAKELRITPSKARHTYESFYHQKVVEIIKDLQEKEGNCREKTDIWERYFKGTVSAKRLYEELVSGKR</sequence>
<name>A0A9D1DNL6_9FIRM</name>
<dbReference type="Proteomes" id="UP000886785">
    <property type="component" value="Unassembled WGS sequence"/>
</dbReference>
<organism evidence="1 2">
    <name type="scientific">Candidatus Gallacutalibacter pullicola</name>
    <dbReference type="NCBI Taxonomy" id="2840830"/>
    <lineage>
        <taxon>Bacteria</taxon>
        <taxon>Bacillati</taxon>
        <taxon>Bacillota</taxon>
        <taxon>Clostridia</taxon>
        <taxon>Eubacteriales</taxon>
        <taxon>Candidatus Gallacutalibacter</taxon>
    </lineage>
</organism>
<proteinExistence type="predicted"/>